<evidence type="ECO:0000313" key="7">
    <source>
        <dbReference type="EMBL" id="VIP01877.1"/>
    </source>
</evidence>
<dbReference type="PANTHER" id="PTHR22550">
    <property type="entry name" value="SPORE GERMINATION PROTEIN"/>
    <property type="match status" value="1"/>
</dbReference>
<gene>
    <name evidence="7" type="ORF">GMBLW1_20830</name>
</gene>
<dbReference type="EMBL" id="LR586016">
    <property type="protein sequence ID" value="VIP01877.1"/>
    <property type="molecule type" value="Genomic_DNA"/>
</dbReference>
<dbReference type="InterPro" id="IPR050768">
    <property type="entry name" value="UPF0353/GerABKA_families"/>
</dbReference>
<organism evidence="7">
    <name type="scientific">Tuwongella immobilis</name>
    <dbReference type="NCBI Taxonomy" id="692036"/>
    <lineage>
        <taxon>Bacteria</taxon>
        <taxon>Pseudomonadati</taxon>
        <taxon>Planctomycetota</taxon>
        <taxon>Planctomycetia</taxon>
        <taxon>Gemmatales</taxon>
        <taxon>Gemmataceae</taxon>
        <taxon>Tuwongella</taxon>
    </lineage>
</organism>
<feature type="transmembrane region" description="Helical" evidence="5">
    <location>
        <begin position="51"/>
        <end position="69"/>
    </location>
</feature>
<reference evidence="7" key="1">
    <citation type="submission" date="2019-04" db="EMBL/GenBank/DDBJ databases">
        <authorList>
            <consortium name="Science for Life Laboratories"/>
        </authorList>
    </citation>
    <scope>NUCLEOTIDE SEQUENCE</scope>
    <source>
        <strain evidence="7">MBLW1</strain>
    </source>
</reference>
<sequence>MGCFAVQFANPGWLAGGFALVVFVLGCLLWQRRLCADAKRWAGASRPISQARSIGFGGATLALLILALAGPRWGKVVDPGWLRGRDLVIVLDLSASMAADDPKIPQRGTVTRFQVAQVAVGEMLQRMEERGGHRVGLVAFASRAVVLCPLTADLAHVRQRVEQLSVEFPPDGTLFDSEQPTPSGTRIGAGIAAAVDLLDPQFRGYRDVLLLSDGDDPARDSEEQAGIAAARGADVPVHVVALGDAEAGATLRQRDGSPRLQDGKPVVSRMKPESLRAIAEQTGGEWLEIGIREPQLGQWFVQTLENRPSRTLAAEDLPQPRDQSPWFLGGAIMTAILAQWPHRTDPKPPIAAPA</sequence>
<dbReference type="SMART" id="SM00327">
    <property type="entry name" value="VWA"/>
    <property type="match status" value="1"/>
</dbReference>
<dbReference type="InParanoid" id="A0A6C2YKH1"/>
<protein>
    <recommendedName>
        <fullName evidence="6">VWFA domain-containing protein</fullName>
    </recommendedName>
</protein>
<keyword evidence="4 5" id="KW-0472">Membrane</keyword>
<dbReference type="RefSeq" id="WP_162657117.1">
    <property type="nucleotide sequence ID" value="NZ_LR593887.1"/>
</dbReference>
<dbReference type="EMBL" id="LR593887">
    <property type="protein sequence ID" value="VTR99719.1"/>
    <property type="molecule type" value="Genomic_DNA"/>
</dbReference>
<evidence type="ECO:0000256" key="4">
    <source>
        <dbReference type="ARBA" id="ARBA00023136"/>
    </source>
</evidence>
<feature type="transmembrane region" description="Helical" evidence="5">
    <location>
        <begin position="12"/>
        <end position="30"/>
    </location>
</feature>
<evidence type="ECO:0000256" key="2">
    <source>
        <dbReference type="ARBA" id="ARBA00022692"/>
    </source>
</evidence>
<evidence type="ECO:0000256" key="5">
    <source>
        <dbReference type="SAM" id="Phobius"/>
    </source>
</evidence>
<keyword evidence="1" id="KW-1003">Cell membrane</keyword>
<dbReference type="SUPFAM" id="SSF53300">
    <property type="entry name" value="vWA-like"/>
    <property type="match status" value="1"/>
</dbReference>
<keyword evidence="2 5" id="KW-0812">Transmembrane</keyword>
<keyword evidence="3 5" id="KW-1133">Transmembrane helix</keyword>
<dbReference type="AlphaFoldDB" id="A0A6C2YKH1"/>
<dbReference type="InterPro" id="IPR002035">
    <property type="entry name" value="VWF_A"/>
</dbReference>
<evidence type="ECO:0000259" key="6">
    <source>
        <dbReference type="PROSITE" id="PS50234"/>
    </source>
</evidence>
<evidence type="ECO:0000313" key="8">
    <source>
        <dbReference type="Proteomes" id="UP000464378"/>
    </source>
</evidence>
<dbReference type="InterPro" id="IPR036465">
    <property type="entry name" value="vWFA_dom_sf"/>
</dbReference>
<dbReference type="Proteomes" id="UP000464378">
    <property type="component" value="Chromosome"/>
</dbReference>
<dbReference type="Gene3D" id="3.40.50.410">
    <property type="entry name" value="von Willebrand factor, type A domain"/>
    <property type="match status" value="1"/>
</dbReference>
<name>A0A6C2YKH1_9BACT</name>
<feature type="domain" description="VWFA" evidence="6">
    <location>
        <begin position="86"/>
        <end position="336"/>
    </location>
</feature>
<evidence type="ECO:0000256" key="1">
    <source>
        <dbReference type="ARBA" id="ARBA00022475"/>
    </source>
</evidence>
<dbReference type="KEGG" id="tim:GMBLW1_20830"/>
<dbReference type="PANTHER" id="PTHR22550:SF5">
    <property type="entry name" value="LEUCINE ZIPPER PROTEIN 4"/>
    <property type="match status" value="1"/>
</dbReference>
<evidence type="ECO:0000256" key="3">
    <source>
        <dbReference type="ARBA" id="ARBA00022989"/>
    </source>
</evidence>
<dbReference type="PROSITE" id="PS50234">
    <property type="entry name" value="VWFA"/>
    <property type="match status" value="1"/>
</dbReference>
<accession>A0A6C2YKH1</accession>
<proteinExistence type="predicted"/>
<dbReference type="Pfam" id="PF13519">
    <property type="entry name" value="VWA_2"/>
    <property type="match status" value="1"/>
</dbReference>
<keyword evidence="8" id="KW-1185">Reference proteome</keyword>